<dbReference type="EMBL" id="JAHWDQ010000004">
    <property type="protein sequence ID" value="MBW2942082.1"/>
    <property type="molecule type" value="Genomic_DNA"/>
</dbReference>
<dbReference type="InterPro" id="IPR000522">
    <property type="entry name" value="ABC_transptr_permease_BtuC"/>
</dbReference>
<keyword evidence="1" id="KW-0812">Transmembrane</keyword>
<dbReference type="Proteomes" id="UP001166291">
    <property type="component" value="Unassembled WGS sequence"/>
</dbReference>
<dbReference type="Pfam" id="PF01032">
    <property type="entry name" value="FecCD"/>
    <property type="match status" value="1"/>
</dbReference>
<proteinExistence type="predicted"/>
<feature type="transmembrane region" description="Helical" evidence="1">
    <location>
        <begin position="155"/>
        <end position="178"/>
    </location>
</feature>
<feature type="transmembrane region" description="Helical" evidence="1">
    <location>
        <begin position="20"/>
        <end position="42"/>
    </location>
</feature>
<dbReference type="RefSeq" id="WP_219044323.1">
    <property type="nucleotide sequence ID" value="NZ_JAHWDQ010000004.1"/>
</dbReference>
<organism evidence="2 3">
    <name type="scientific">Zhongshania aquimaris</name>
    <dbReference type="NCBI Taxonomy" id="2857107"/>
    <lineage>
        <taxon>Bacteria</taxon>
        <taxon>Pseudomonadati</taxon>
        <taxon>Pseudomonadota</taxon>
        <taxon>Gammaproteobacteria</taxon>
        <taxon>Cellvibrionales</taxon>
        <taxon>Spongiibacteraceae</taxon>
        <taxon>Zhongshania</taxon>
    </lineage>
</organism>
<dbReference type="PANTHER" id="PTHR30472:SF25">
    <property type="entry name" value="ABC TRANSPORTER PERMEASE PROTEIN MJ0876-RELATED"/>
    <property type="match status" value="1"/>
</dbReference>
<feature type="transmembrane region" description="Helical" evidence="1">
    <location>
        <begin position="99"/>
        <end position="117"/>
    </location>
</feature>
<evidence type="ECO:0000256" key="1">
    <source>
        <dbReference type="SAM" id="Phobius"/>
    </source>
</evidence>
<name>A0ABS6VUT9_9GAMM</name>
<feature type="transmembrane region" description="Helical" evidence="1">
    <location>
        <begin position="123"/>
        <end position="143"/>
    </location>
</feature>
<dbReference type="CDD" id="cd06550">
    <property type="entry name" value="TM_ABC_iron-siderophores_like"/>
    <property type="match status" value="1"/>
</dbReference>
<reference evidence="2" key="1">
    <citation type="submission" date="2021-07" db="EMBL/GenBank/DDBJ databases">
        <title>Zhongshania sp. CAU 1632 isolated from seawater.</title>
        <authorList>
            <person name="Kim W."/>
        </authorList>
    </citation>
    <scope>NUCLEOTIDE SEQUENCE</scope>
    <source>
        <strain evidence="2">CAU 1632</strain>
    </source>
</reference>
<keyword evidence="1" id="KW-0472">Membrane</keyword>
<feature type="transmembrane region" description="Helical" evidence="1">
    <location>
        <begin position="71"/>
        <end position="92"/>
    </location>
</feature>
<dbReference type="PANTHER" id="PTHR30472">
    <property type="entry name" value="FERRIC ENTEROBACTIN TRANSPORT SYSTEM PERMEASE PROTEIN"/>
    <property type="match status" value="1"/>
</dbReference>
<accession>A0ABS6VUT9</accession>
<keyword evidence="3" id="KW-1185">Reference proteome</keyword>
<comment type="caution">
    <text evidence="2">The sequence shown here is derived from an EMBL/GenBank/DDBJ whole genome shotgun (WGS) entry which is preliminary data.</text>
</comment>
<evidence type="ECO:0000313" key="2">
    <source>
        <dbReference type="EMBL" id="MBW2942082.1"/>
    </source>
</evidence>
<evidence type="ECO:0000313" key="3">
    <source>
        <dbReference type="Proteomes" id="UP001166291"/>
    </source>
</evidence>
<feature type="transmembrane region" description="Helical" evidence="1">
    <location>
        <begin position="242"/>
        <end position="269"/>
    </location>
</feature>
<keyword evidence="1" id="KW-1133">Transmembrane helix</keyword>
<gene>
    <name evidence="2" type="ORF">KXJ70_14900</name>
</gene>
<protein>
    <submittedName>
        <fullName evidence="2">Iron ABC transporter permease</fullName>
    </submittedName>
</protein>
<feature type="transmembrane region" description="Helical" evidence="1">
    <location>
        <begin position="311"/>
        <end position="330"/>
    </location>
</feature>
<sequence>MAGAKSNNNTASLPRFFTPLLVLFVFTLGALTLAITTGSVHISNQELWQVLHGGGEPLHRTLVFELRLPRALSAFAAGGLLAVAGALMQVLLRNPLADPYVLGLSGGAAVGALVAMLSGLSAAAVSGSAFIGAMISAVTVFGLAHGTGSWTPTRLLLTGVVIASGWGAAITFMLAVSPSDQLPGMLYWLMGDLAYARSPWMALTVLAIISVVMLPLGRSLNVLARGQMQASALGVSVRPLEWTIYISASLLTAFAVTTAGSIGFVGLIVPHMLRLVLGNDQRLILPAAALAGGALLTLADTLARTLIAPEQLPAGVITALIGVPSFLYLLHRSR</sequence>
<feature type="transmembrane region" description="Helical" evidence="1">
    <location>
        <begin position="198"/>
        <end position="221"/>
    </location>
</feature>